<organism evidence="17 18">
    <name type="scientific">Rivihabitans pingtungensis</name>
    <dbReference type="NCBI Taxonomy" id="1054498"/>
    <lineage>
        <taxon>Bacteria</taxon>
        <taxon>Pseudomonadati</taxon>
        <taxon>Pseudomonadota</taxon>
        <taxon>Betaproteobacteria</taxon>
        <taxon>Neisseriales</taxon>
        <taxon>Aquaspirillaceae</taxon>
        <taxon>Rivihabitans</taxon>
    </lineage>
</organism>
<dbReference type="PANTHER" id="PTHR43697:SF1">
    <property type="entry name" value="SERINE--TRNA LIGASE"/>
    <property type="match status" value="1"/>
</dbReference>
<feature type="binding site" evidence="12">
    <location>
        <position position="384"/>
    </location>
    <ligand>
        <name>L-serine</name>
        <dbReference type="ChEBI" id="CHEBI:33384"/>
    </ligand>
</feature>
<evidence type="ECO:0000256" key="3">
    <source>
        <dbReference type="ARBA" id="ARBA00010728"/>
    </source>
</evidence>
<keyword evidence="6 12" id="KW-0547">Nucleotide-binding</keyword>
<evidence type="ECO:0000256" key="10">
    <source>
        <dbReference type="ARBA" id="ARBA00047929"/>
    </source>
</evidence>
<dbReference type="InterPro" id="IPR033729">
    <property type="entry name" value="SerRS_core"/>
</dbReference>
<feature type="binding site" evidence="12 14">
    <location>
        <begin position="349"/>
        <end position="352"/>
    </location>
    <ligand>
        <name>ATP</name>
        <dbReference type="ChEBI" id="CHEBI:30616"/>
    </ligand>
</feature>
<keyword evidence="8 12" id="KW-0648">Protein biosynthesis</keyword>
<dbReference type="GO" id="GO:0004828">
    <property type="term" value="F:serine-tRNA ligase activity"/>
    <property type="evidence" value="ECO:0007669"/>
    <property type="project" value="UniProtKB-UniRule"/>
</dbReference>
<dbReference type="Gene3D" id="1.10.287.40">
    <property type="entry name" value="Serine-tRNA synthetase, tRNA binding domain"/>
    <property type="match status" value="1"/>
</dbReference>
<keyword evidence="18" id="KW-1185">Reference proteome</keyword>
<comment type="catalytic activity">
    <reaction evidence="10 12">
        <text>tRNA(Sec) + L-serine + ATP = L-seryl-tRNA(Sec) + AMP + diphosphate + H(+)</text>
        <dbReference type="Rhea" id="RHEA:42580"/>
        <dbReference type="Rhea" id="RHEA-COMP:9742"/>
        <dbReference type="Rhea" id="RHEA-COMP:10128"/>
        <dbReference type="ChEBI" id="CHEBI:15378"/>
        <dbReference type="ChEBI" id="CHEBI:30616"/>
        <dbReference type="ChEBI" id="CHEBI:33019"/>
        <dbReference type="ChEBI" id="CHEBI:33384"/>
        <dbReference type="ChEBI" id="CHEBI:78442"/>
        <dbReference type="ChEBI" id="CHEBI:78533"/>
        <dbReference type="ChEBI" id="CHEBI:456215"/>
        <dbReference type="EC" id="6.1.1.11"/>
    </reaction>
</comment>
<dbReference type="InterPro" id="IPR010978">
    <property type="entry name" value="tRNA-bd_arm"/>
</dbReference>
<evidence type="ECO:0000256" key="2">
    <source>
        <dbReference type="ARBA" id="ARBA00005045"/>
    </source>
</evidence>
<evidence type="ECO:0000313" key="17">
    <source>
        <dbReference type="EMBL" id="PXX81311.1"/>
    </source>
</evidence>
<comment type="caution">
    <text evidence="12">Lacks conserved residue(s) required for the propagation of feature annotation.</text>
</comment>
<dbReference type="EMBL" id="QJKI01000002">
    <property type="protein sequence ID" value="PXX81311.1"/>
    <property type="molecule type" value="Genomic_DNA"/>
</dbReference>
<dbReference type="AlphaFoldDB" id="A0A318KU03"/>
<evidence type="ECO:0000256" key="1">
    <source>
        <dbReference type="ARBA" id="ARBA00004496"/>
    </source>
</evidence>
<dbReference type="PRINTS" id="PR00981">
    <property type="entry name" value="TRNASYNTHSER"/>
</dbReference>
<dbReference type="EC" id="6.1.1.11" evidence="12"/>
<comment type="pathway">
    <text evidence="2 12">Aminoacyl-tRNA biosynthesis; selenocysteinyl-tRNA(Sec) biosynthesis; L-seryl-tRNA(Sec) from L-serine and tRNA(Sec): step 1/1.</text>
</comment>
<dbReference type="GO" id="GO:0006434">
    <property type="term" value="P:seryl-tRNA aminoacylation"/>
    <property type="evidence" value="ECO:0007669"/>
    <property type="project" value="UniProtKB-UniRule"/>
</dbReference>
<dbReference type="Gene3D" id="3.30.930.10">
    <property type="entry name" value="Bira Bifunctional Protein, Domain 2"/>
    <property type="match status" value="1"/>
</dbReference>
<comment type="function">
    <text evidence="12">Catalyzes the attachment of serine to tRNA(Ser). Is also able to aminoacylate tRNA(Sec) with serine, to form the misacylated tRNA L-seryl-tRNA(Sec), which will be further converted into selenocysteinyl-tRNA(Sec).</text>
</comment>
<evidence type="ECO:0000256" key="8">
    <source>
        <dbReference type="ARBA" id="ARBA00022917"/>
    </source>
</evidence>
<name>A0A318KU03_9NEIS</name>
<dbReference type="InterPro" id="IPR002317">
    <property type="entry name" value="Ser-tRNA-ligase_type_1"/>
</dbReference>
<dbReference type="Pfam" id="PF02403">
    <property type="entry name" value="Seryl_tRNA_N"/>
    <property type="match status" value="1"/>
</dbReference>
<dbReference type="PROSITE" id="PS50862">
    <property type="entry name" value="AA_TRNA_LIGASE_II"/>
    <property type="match status" value="1"/>
</dbReference>
<keyword evidence="5 12" id="KW-0436">Ligase</keyword>
<dbReference type="InterPro" id="IPR045864">
    <property type="entry name" value="aa-tRNA-synth_II/BPL/LPL"/>
</dbReference>
<comment type="domain">
    <text evidence="12">Consists of two distinct domains, a catalytic core and a N-terminal extension that is involved in tRNA binding.</text>
</comment>
<comment type="subunit">
    <text evidence="12">Homodimer. The tRNA molecule binds across the dimer.</text>
</comment>
<dbReference type="InterPro" id="IPR015866">
    <property type="entry name" value="Ser-tRNA-synth_1_N"/>
</dbReference>
<feature type="domain" description="Aminoacyl-transfer RNA synthetases class-II family profile" evidence="16">
    <location>
        <begin position="138"/>
        <end position="409"/>
    </location>
</feature>
<dbReference type="CDD" id="cd00770">
    <property type="entry name" value="SerRS_core"/>
    <property type="match status" value="1"/>
</dbReference>
<feature type="binding site" evidence="12 14">
    <location>
        <begin position="262"/>
        <end position="264"/>
    </location>
    <ligand>
        <name>ATP</name>
        <dbReference type="ChEBI" id="CHEBI:30616"/>
    </ligand>
</feature>
<keyword evidence="9 12" id="KW-0030">Aminoacyl-tRNA synthetase</keyword>
<evidence type="ECO:0000256" key="9">
    <source>
        <dbReference type="ARBA" id="ARBA00023146"/>
    </source>
</evidence>
<dbReference type="RefSeq" id="WP_110389617.1">
    <property type="nucleotide sequence ID" value="NZ_JAKLKZ010000005.1"/>
</dbReference>
<dbReference type="PIRSF" id="PIRSF001529">
    <property type="entry name" value="Ser-tRNA-synth_IIa"/>
    <property type="match status" value="1"/>
</dbReference>
<dbReference type="UniPathway" id="UPA00906">
    <property type="reaction ID" value="UER00895"/>
</dbReference>
<dbReference type="SUPFAM" id="SSF55681">
    <property type="entry name" value="Class II aaRS and biotin synthetases"/>
    <property type="match status" value="1"/>
</dbReference>
<comment type="catalytic activity">
    <reaction evidence="11 12">
        <text>tRNA(Ser) + L-serine + ATP = L-seryl-tRNA(Ser) + AMP + diphosphate + H(+)</text>
        <dbReference type="Rhea" id="RHEA:12292"/>
        <dbReference type="Rhea" id="RHEA-COMP:9669"/>
        <dbReference type="Rhea" id="RHEA-COMP:9703"/>
        <dbReference type="ChEBI" id="CHEBI:15378"/>
        <dbReference type="ChEBI" id="CHEBI:30616"/>
        <dbReference type="ChEBI" id="CHEBI:33019"/>
        <dbReference type="ChEBI" id="CHEBI:33384"/>
        <dbReference type="ChEBI" id="CHEBI:78442"/>
        <dbReference type="ChEBI" id="CHEBI:78533"/>
        <dbReference type="ChEBI" id="CHEBI:456215"/>
        <dbReference type="EC" id="6.1.1.11"/>
    </reaction>
</comment>
<evidence type="ECO:0000259" key="16">
    <source>
        <dbReference type="PROSITE" id="PS50862"/>
    </source>
</evidence>
<dbReference type="GO" id="GO:0016260">
    <property type="term" value="P:selenocysteine biosynthetic process"/>
    <property type="evidence" value="ECO:0007669"/>
    <property type="project" value="UniProtKB-UniRule"/>
</dbReference>
<evidence type="ECO:0000256" key="14">
    <source>
        <dbReference type="PIRSR" id="PIRSR001529-2"/>
    </source>
</evidence>
<feature type="binding site" evidence="12 13">
    <location>
        <position position="285"/>
    </location>
    <ligand>
        <name>L-serine</name>
        <dbReference type="ChEBI" id="CHEBI:33384"/>
    </ligand>
</feature>
<evidence type="ECO:0000313" key="18">
    <source>
        <dbReference type="Proteomes" id="UP000247555"/>
    </source>
</evidence>
<feature type="binding site" evidence="13">
    <location>
        <position position="382"/>
    </location>
    <ligand>
        <name>L-serine</name>
        <dbReference type="ChEBI" id="CHEBI:33384"/>
    </ligand>
</feature>
<gene>
    <name evidence="12" type="primary">serS</name>
    <name evidence="17" type="ORF">DFR34_102151</name>
</gene>
<dbReference type="GO" id="GO:0005524">
    <property type="term" value="F:ATP binding"/>
    <property type="evidence" value="ECO:0007669"/>
    <property type="project" value="UniProtKB-UniRule"/>
</dbReference>
<keyword evidence="7 12" id="KW-0067">ATP-binding</keyword>
<feature type="binding site" evidence="12">
    <location>
        <begin position="231"/>
        <end position="233"/>
    </location>
    <ligand>
        <name>L-serine</name>
        <dbReference type="ChEBI" id="CHEBI:33384"/>
    </ligand>
</feature>
<evidence type="ECO:0000256" key="7">
    <source>
        <dbReference type="ARBA" id="ARBA00022840"/>
    </source>
</evidence>
<evidence type="ECO:0000256" key="4">
    <source>
        <dbReference type="ARBA" id="ARBA00022490"/>
    </source>
</evidence>
<dbReference type="NCBIfam" id="TIGR00414">
    <property type="entry name" value="serS"/>
    <property type="match status" value="1"/>
</dbReference>
<comment type="subcellular location">
    <subcellularLocation>
        <location evidence="1 12">Cytoplasm</location>
    </subcellularLocation>
</comment>
<evidence type="ECO:0000256" key="6">
    <source>
        <dbReference type="ARBA" id="ARBA00022741"/>
    </source>
</evidence>
<accession>A0A318KU03</accession>
<dbReference type="HAMAP" id="MF_00176">
    <property type="entry name" value="Ser_tRNA_synth_type1"/>
    <property type="match status" value="1"/>
</dbReference>
<dbReference type="Pfam" id="PF00587">
    <property type="entry name" value="tRNA-synt_2b"/>
    <property type="match status" value="1"/>
</dbReference>
<dbReference type="PANTHER" id="PTHR43697">
    <property type="entry name" value="SERYL-TRNA SYNTHETASE"/>
    <property type="match status" value="1"/>
</dbReference>
<dbReference type="GO" id="GO:0005737">
    <property type="term" value="C:cytoplasm"/>
    <property type="evidence" value="ECO:0007669"/>
    <property type="project" value="UniProtKB-SubCell"/>
</dbReference>
<evidence type="ECO:0000256" key="15">
    <source>
        <dbReference type="SAM" id="Coils"/>
    </source>
</evidence>
<comment type="caution">
    <text evidence="17">The sequence shown here is derived from an EMBL/GenBank/DDBJ whole genome shotgun (WGS) entry which is preliminary data.</text>
</comment>
<evidence type="ECO:0000256" key="5">
    <source>
        <dbReference type="ARBA" id="ARBA00022598"/>
    </source>
</evidence>
<evidence type="ECO:0000256" key="11">
    <source>
        <dbReference type="ARBA" id="ARBA00048823"/>
    </source>
</evidence>
<dbReference type="SUPFAM" id="SSF46589">
    <property type="entry name" value="tRNA-binding arm"/>
    <property type="match status" value="1"/>
</dbReference>
<keyword evidence="4 12" id="KW-0963">Cytoplasm</keyword>
<feature type="binding site" evidence="13">
    <location>
        <position position="262"/>
    </location>
    <ligand>
        <name>L-serine</name>
        <dbReference type="ChEBI" id="CHEBI:33384"/>
    </ligand>
</feature>
<protein>
    <recommendedName>
        <fullName evidence="12">Serine--tRNA ligase</fullName>
        <ecNumber evidence="12">6.1.1.11</ecNumber>
    </recommendedName>
    <alternativeName>
        <fullName evidence="12">Seryl-tRNA synthetase</fullName>
        <shortName evidence="12">SerRS</shortName>
    </alternativeName>
    <alternativeName>
        <fullName evidence="12">Seryl-tRNA(Ser/Sec) synthetase</fullName>
    </alternativeName>
</protein>
<dbReference type="OrthoDB" id="9804647at2"/>
<dbReference type="Proteomes" id="UP000247555">
    <property type="component" value="Unassembled WGS sequence"/>
</dbReference>
<sequence length="424" mass="47076">MLDIQLLRNELDAVAARLAARGFTLDAEAFAQLEHERKTLQTRTQDLQARRNSLSKQVGEAKRKGEDASAILAEVAGLGDELKANETALAQLQDRLSALLMTIPNLPHDSVPAGRDESDNVEVRRVGEPRAFDFPVKDHVDLGAALGLDFDTAAKLSGSRFAVLKGQMARLHRALAQFMLDTHVSEHGYTEVYVPYMVNADSMRGTGQLPKFEEDLFRIPRGDDTFYLVPTAEVPVTNFMRDELVKAEQLPMRYCAHTPCFRSEAGSYGRDTRGMIRQHQFDKVEMVQIVRPEESFAALEALTGHAEAILQKLGLPYRTIVLCTGDMGFGACKTYDLEVWLPAQNTYREISSCSNMGDFQARRMQARFKNEQGKNELVHTLNGSGLAVGRTLVAVLENYQNADGSVTVPEALRPYMGGLDTLRP</sequence>
<comment type="similarity">
    <text evidence="3 12">Belongs to the class-II aminoacyl-tRNA synthetase family. Type-1 seryl-tRNA synthetase subfamily.</text>
</comment>
<evidence type="ECO:0000256" key="13">
    <source>
        <dbReference type="PIRSR" id="PIRSR001529-1"/>
    </source>
</evidence>
<feature type="binding site" evidence="13">
    <location>
        <position position="231"/>
    </location>
    <ligand>
        <name>L-serine</name>
        <dbReference type="ChEBI" id="CHEBI:33384"/>
    </ligand>
</feature>
<evidence type="ECO:0000256" key="12">
    <source>
        <dbReference type="HAMAP-Rule" id="MF_00176"/>
    </source>
</evidence>
<dbReference type="InterPro" id="IPR042103">
    <property type="entry name" value="SerRS_1_N_sf"/>
</dbReference>
<proteinExistence type="inferred from homology"/>
<dbReference type="InterPro" id="IPR006195">
    <property type="entry name" value="aa-tRNA-synth_II"/>
</dbReference>
<reference evidence="17 18" key="1">
    <citation type="submission" date="2018-05" db="EMBL/GenBank/DDBJ databases">
        <title>Genomic Encyclopedia of Type Strains, Phase IV (KMG-IV): sequencing the most valuable type-strain genomes for metagenomic binning, comparative biology and taxonomic classification.</title>
        <authorList>
            <person name="Goeker M."/>
        </authorList>
    </citation>
    <scope>NUCLEOTIDE SEQUENCE [LARGE SCALE GENOMIC DNA]</scope>
    <source>
        <strain evidence="17 18">DSM 29661</strain>
    </source>
</reference>
<feature type="coiled-coil region" evidence="15">
    <location>
        <begin position="30"/>
        <end position="95"/>
    </location>
</feature>
<keyword evidence="15" id="KW-0175">Coiled coil</keyword>
<dbReference type="InterPro" id="IPR002314">
    <property type="entry name" value="aa-tRNA-synt_IIb"/>
</dbReference>